<evidence type="ECO:0000313" key="2">
    <source>
        <dbReference type="Proteomes" id="UP000216004"/>
    </source>
</evidence>
<sequence>MRNDTNVACRSHIIYSTCSISDSWTLSCKHFLNTAIRHSSFVAQLPQKMTKVNDNLSLLDILHI</sequence>
<dbReference type="AlphaFoldDB" id="A0A261EQX7"/>
<proteinExistence type="predicted"/>
<accession>A0A261EQX7</accession>
<keyword evidence="2" id="KW-1185">Reference proteome</keyword>
<organism evidence="1 2">
    <name type="scientific">Bombiscardovia coagulans</name>
    <dbReference type="NCBI Taxonomy" id="686666"/>
    <lineage>
        <taxon>Bacteria</taxon>
        <taxon>Bacillati</taxon>
        <taxon>Actinomycetota</taxon>
        <taxon>Actinomycetes</taxon>
        <taxon>Bifidobacteriales</taxon>
        <taxon>Bifidobacteriaceae</taxon>
        <taxon>Bombiscardovia</taxon>
    </lineage>
</organism>
<dbReference type="Proteomes" id="UP000216004">
    <property type="component" value="Unassembled WGS sequence"/>
</dbReference>
<name>A0A261EQX7_9BIFI</name>
<gene>
    <name evidence="1" type="ORF">BOCO_1054</name>
</gene>
<dbReference type="EMBL" id="MWWS01000005">
    <property type="protein sequence ID" value="OZG49245.1"/>
    <property type="molecule type" value="Genomic_DNA"/>
</dbReference>
<protein>
    <submittedName>
        <fullName evidence="1">Uncharacterized protein</fullName>
    </submittedName>
</protein>
<evidence type="ECO:0000313" key="1">
    <source>
        <dbReference type="EMBL" id="OZG49245.1"/>
    </source>
</evidence>
<reference evidence="1 2" key="1">
    <citation type="journal article" date="2017" name="BMC Genomics">
        <title>Comparative genomic and phylogenomic analyses of the Bifidobacteriaceae family.</title>
        <authorList>
            <person name="Lugli G.A."/>
            <person name="Milani C."/>
            <person name="Turroni F."/>
            <person name="Duranti S."/>
            <person name="Mancabelli L."/>
            <person name="Mangifesta M."/>
            <person name="Ferrario C."/>
            <person name="Modesto M."/>
            <person name="Mattarelli P."/>
            <person name="Jiri K."/>
            <person name="van Sinderen D."/>
            <person name="Ventura M."/>
        </authorList>
    </citation>
    <scope>NUCLEOTIDE SEQUENCE [LARGE SCALE GENOMIC DNA]</scope>
    <source>
        <strain evidence="1 2">DSM 22924</strain>
    </source>
</reference>
<comment type="caution">
    <text evidence="1">The sequence shown here is derived from an EMBL/GenBank/DDBJ whole genome shotgun (WGS) entry which is preliminary data.</text>
</comment>